<gene>
    <name evidence="1" type="ORF">S03H2_43335</name>
</gene>
<name>X1HJ97_9ZZZZ</name>
<evidence type="ECO:0000313" key="1">
    <source>
        <dbReference type="EMBL" id="GAH69537.1"/>
    </source>
</evidence>
<dbReference type="AlphaFoldDB" id="X1HJ97"/>
<dbReference type="Pfam" id="PF13289">
    <property type="entry name" value="SIR2_2"/>
    <property type="match status" value="1"/>
</dbReference>
<reference evidence="1" key="1">
    <citation type="journal article" date="2014" name="Front. Microbiol.">
        <title>High frequency of phylogenetically diverse reductive dehalogenase-homologous genes in deep subseafloor sedimentary metagenomes.</title>
        <authorList>
            <person name="Kawai M."/>
            <person name="Futagami T."/>
            <person name="Toyoda A."/>
            <person name="Takaki Y."/>
            <person name="Nishi S."/>
            <person name="Hori S."/>
            <person name="Arai W."/>
            <person name="Tsubouchi T."/>
            <person name="Morono Y."/>
            <person name="Uchiyama I."/>
            <person name="Ito T."/>
            <person name="Fujiyama A."/>
            <person name="Inagaki F."/>
            <person name="Takami H."/>
        </authorList>
    </citation>
    <scope>NUCLEOTIDE SEQUENCE</scope>
    <source>
        <strain evidence="1">Expedition CK06-06</strain>
    </source>
</reference>
<sequence length="171" mass="19651">MDLLSNSGDGKPLNLFQGSFSDTINIIKLHGSIDTYRYSVAIEKGSIVNPTGEYLYFKTLDYDEKQMPIRYDPETGEVVQRFHWDIDPQFITGTRKEEIITQPGMYKILFEECEKRIMNCKAILIIGYSFGDKHVNEIIQKTINNSKKLTKIININPSKALPIEIKKKISN</sequence>
<organism evidence="1">
    <name type="scientific">marine sediment metagenome</name>
    <dbReference type="NCBI Taxonomy" id="412755"/>
    <lineage>
        <taxon>unclassified sequences</taxon>
        <taxon>metagenomes</taxon>
        <taxon>ecological metagenomes</taxon>
    </lineage>
</organism>
<protein>
    <submittedName>
        <fullName evidence="1">Uncharacterized protein</fullName>
    </submittedName>
</protein>
<comment type="caution">
    <text evidence="1">The sequence shown here is derived from an EMBL/GenBank/DDBJ whole genome shotgun (WGS) entry which is preliminary data.</text>
</comment>
<dbReference type="EMBL" id="BARU01027025">
    <property type="protein sequence ID" value="GAH69537.1"/>
    <property type="molecule type" value="Genomic_DNA"/>
</dbReference>
<accession>X1HJ97</accession>
<proteinExistence type="predicted"/>